<dbReference type="OrthoDB" id="6473522at2759"/>
<keyword evidence="3" id="KW-0548">Nucleotidyltransferase</keyword>
<sequence>MRTISNYYCSERLLSTDRKLFRPMGGGRDVRETCLTSQKLGFDIDIIRTLLDTLTEPSFIFADFNLHHPLWGSNDSSRFGNKFADWLTDSNCVILNTSTPTHTSPGCKQSLLDLTFYSKSLLCHSDCFVVDSSFESDHSPVVTTCTLFQHKQRYLTENYDDNNSFNVILVNNTYVTNPSEQSNFFADFYGKSFSEHEPLSIQYTVDVESSLNSNFHLQEYLAIKNSKTATPGPDNISATFFKKLNVNARLYILEQFQRIFDRMHVPKTWKHAIIIPIPKPNKDKLLITSYRPIALTSVFSKIFERIITKKITNFLTSRKKLNPRQFGFLPYRDNRVATYALYSAIYKARKEKKCFLGVSLDIQKAYDSVYIDGLIYKCLEIGIKGNICGWIHHSLLQRTFQVRWRKTLSDISYLHNGLPQGSVLSLVLFAIFMSDFFETIEHGVECLVFADYIFIFCAHQSLEYITKKLQKTIDNVYQWCTYWKLSISAEKSTIADLSSKTILDRINISFNGVRIPWKESITFLGIHFSKRNQNRSILNSIRNKDIKRINALKRIAFKHYGPRARDLIILTDNGICSFFCYASQIINKLPDSHMKACNIIQTKALRIALGVPQWTPNKVLLQMADQEILSEKIKRLSLQFFIKQISINPLSSIYKKDSDQFNIILTEPDKILLSNNLSDLNINWEYIIFGPTFLQLPSDSLSIVTSKYCFQSKSLPHSCINGMFKETLRNDFNQYFIISTDASKSQRITSIAEVSEFSSFAFRIHHTNSIFTAEALAICQAIDDLAIPDKPLLFLTDSFSVLLALQNFSSKSPSVIHKLIHKLVEKSLTNNHITLLWIPGHSTILWNEKADFIAKLVTEHSP</sequence>
<dbReference type="Gene3D" id="3.30.70.270">
    <property type="match status" value="1"/>
</dbReference>
<dbReference type="InterPro" id="IPR043502">
    <property type="entry name" value="DNA/RNA_pol_sf"/>
</dbReference>
<feature type="domain" description="Reverse transcriptase" evidence="1">
    <location>
        <begin position="258"/>
        <end position="528"/>
    </location>
</feature>
<dbReference type="CDD" id="cd01650">
    <property type="entry name" value="RT_nLTR_like"/>
    <property type="match status" value="1"/>
</dbReference>
<evidence type="ECO:0000313" key="4">
    <source>
        <dbReference type="Proteomes" id="UP000499080"/>
    </source>
</evidence>
<name>A0A4Y2HKJ8_ARAVE</name>
<dbReference type="InterPro" id="IPR036397">
    <property type="entry name" value="RNaseH_sf"/>
</dbReference>
<dbReference type="Proteomes" id="UP000499080">
    <property type="component" value="Unassembled WGS sequence"/>
</dbReference>
<keyword evidence="4" id="KW-1185">Reference proteome</keyword>
<dbReference type="Gene3D" id="3.60.10.10">
    <property type="entry name" value="Endonuclease/exonuclease/phosphatase"/>
    <property type="match status" value="1"/>
</dbReference>
<dbReference type="GO" id="GO:0042575">
    <property type="term" value="C:DNA polymerase complex"/>
    <property type="evidence" value="ECO:0007669"/>
    <property type="project" value="UniProtKB-ARBA"/>
</dbReference>
<protein>
    <submittedName>
        <fullName evidence="3">Putative RNA-directed DNA polymerase from transposon BS</fullName>
    </submittedName>
</protein>
<dbReference type="Gene3D" id="3.30.420.10">
    <property type="entry name" value="Ribonuclease H-like superfamily/Ribonuclease H"/>
    <property type="match status" value="1"/>
</dbReference>
<dbReference type="InterPro" id="IPR002156">
    <property type="entry name" value="RNaseH_domain"/>
</dbReference>
<keyword evidence="3" id="KW-0695">RNA-directed DNA polymerase</keyword>
<reference evidence="3 4" key="1">
    <citation type="journal article" date="2019" name="Sci. Rep.">
        <title>Orb-weaving spider Araneus ventricosus genome elucidates the spidroin gene catalogue.</title>
        <authorList>
            <person name="Kono N."/>
            <person name="Nakamura H."/>
            <person name="Ohtoshi R."/>
            <person name="Moran D.A.P."/>
            <person name="Shinohara A."/>
            <person name="Yoshida Y."/>
            <person name="Fujiwara M."/>
            <person name="Mori M."/>
            <person name="Tomita M."/>
            <person name="Arakawa K."/>
        </authorList>
    </citation>
    <scope>NUCLEOTIDE SEQUENCE [LARGE SCALE GENOMIC DNA]</scope>
</reference>
<dbReference type="PROSITE" id="PS50879">
    <property type="entry name" value="RNASE_H_1"/>
    <property type="match status" value="1"/>
</dbReference>
<dbReference type="InterPro" id="IPR012337">
    <property type="entry name" value="RNaseH-like_sf"/>
</dbReference>
<evidence type="ECO:0000259" key="1">
    <source>
        <dbReference type="PROSITE" id="PS50878"/>
    </source>
</evidence>
<dbReference type="Pfam" id="PF14529">
    <property type="entry name" value="Exo_endo_phos_2"/>
    <property type="match status" value="1"/>
</dbReference>
<dbReference type="Pfam" id="PF00075">
    <property type="entry name" value="RNase_H"/>
    <property type="match status" value="1"/>
</dbReference>
<feature type="domain" description="RNase H type-1" evidence="2">
    <location>
        <begin position="732"/>
        <end position="859"/>
    </location>
</feature>
<dbReference type="GO" id="GO:0003676">
    <property type="term" value="F:nucleic acid binding"/>
    <property type="evidence" value="ECO:0007669"/>
    <property type="project" value="InterPro"/>
</dbReference>
<dbReference type="SUPFAM" id="SSF53098">
    <property type="entry name" value="Ribonuclease H-like"/>
    <property type="match status" value="1"/>
</dbReference>
<dbReference type="PANTHER" id="PTHR19446">
    <property type="entry name" value="REVERSE TRANSCRIPTASES"/>
    <property type="match status" value="1"/>
</dbReference>
<evidence type="ECO:0000313" key="3">
    <source>
        <dbReference type="EMBL" id="GBM65891.1"/>
    </source>
</evidence>
<dbReference type="InterPro" id="IPR036691">
    <property type="entry name" value="Endo/exonu/phosph_ase_sf"/>
</dbReference>
<dbReference type="Pfam" id="PF00078">
    <property type="entry name" value="RVT_1"/>
    <property type="match status" value="1"/>
</dbReference>
<dbReference type="SUPFAM" id="SSF56219">
    <property type="entry name" value="DNase I-like"/>
    <property type="match status" value="1"/>
</dbReference>
<accession>A0A4Y2HKJ8</accession>
<dbReference type="InterPro" id="IPR005135">
    <property type="entry name" value="Endo/exonuclease/phosphatase"/>
</dbReference>
<gene>
    <name evidence="3" type="primary">RTase_463</name>
    <name evidence="3" type="ORF">AVEN_23924_1</name>
</gene>
<dbReference type="CDD" id="cd09276">
    <property type="entry name" value="Rnase_HI_RT_non_LTR"/>
    <property type="match status" value="1"/>
</dbReference>
<dbReference type="SUPFAM" id="SSF56672">
    <property type="entry name" value="DNA/RNA polymerases"/>
    <property type="match status" value="1"/>
</dbReference>
<organism evidence="3 4">
    <name type="scientific">Araneus ventricosus</name>
    <name type="common">Orbweaver spider</name>
    <name type="synonym">Epeira ventricosa</name>
    <dbReference type="NCBI Taxonomy" id="182803"/>
    <lineage>
        <taxon>Eukaryota</taxon>
        <taxon>Metazoa</taxon>
        <taxon>Ecdysozoa</taxon>
        <taxon>Arthropoda</taxon>
        <taxon>Chelicerata</taxon>
        <taxon>Arachnida</taxon>
        <taxon>Araneae</taxon>
        <taxon>Araneomorphae</taxon>
        <taxon>Entelegynae</taxon>
        <taxon>Araneoidea</taxon>
        <taxon>Araneidae</taxon>
        <taxon>Araneus</taxon>
    </lineage>
</organism>
<dbReference type="AlphaFoldDB" id="A0A4Y2HKJ8"/>
<dbReference type="GO" id="GO:0004523">
    <property type="term" value="F:RNA-DNA hybrid ribonuclease activity"/>
    <property type="evidence" value="ECO:0007669"/>
    <property type="project" value="InterPro"/>
</dbReference>
<dbReference type="InterPro" id="IPR000477">
    <property type="entry name" value="RT_dom"/>
</dbReference>
<comment type="caution">
    <text evidence="3">The sequence shown here is derived from an EMBL/GenBank/DDBJ whole genome shotgun (WGS) entry which is preliminary data.</text>
</comment>
<dbReference type="EMBL" id="BGPR01002000">
    <property type="protein sequence ID" value="GBM65891.1"/>
    <property type="molecule type" value="Genomic_DNA"/>
</dbReference>
<keyword evidence="3" id="KW-0808">Transferase</keyword>
<dbReference type="PROSITE" id="PS50878">
    <property type="entry name" value="RT_POL"/>
    <property type="match status" value="1"/>
</dbReference>
<dbReference type="InterPro" id="IPR043128">
    <property type="entry name" value="Rev_trsase/Diguanyl_cyclase"/>
</dbReference>
<evidence type="ECO:0000259" key="2">
    <source>
        <dbReference type="PROSITE" id="PS50879"/>
    </source>
</evidence>
<proteinExistence type="predicted"/>
<dbReference type="GO" id="GO:0003964">
    <property type="term" value="F:RNA-directed DNA polymerase activity"/>
    <property type="evidence" value="ECO:0007669"/>
    <property type="project" value="UniProtKB-KW"/>
</dbReference>